<proteinExistence type="predicted"/>
<sequence>MRSSAVRIDLFSYLFLGRYLCPPRVIFPACFDQEKLSELVLDTFRMLQCLEGEPSGSSYQSPRTKIAASAPISTDHSQGIVDHTSPTNLRTHQVSDGNYSDDGAGS</sequence>
<organism evidence="2 3">
    <name type="scientific">Eucalyptus globulus</name>
    <name type="common">Tasmanian blue gum</name>
    <dbReference type="NCBI Taxonomy" id="34317"/>
    <lineage>
        <taxon>Eukaryota</taxon>
        <taxon>Viridiplantae</taxon>
        <taxon>Streptophyta</taxon>
        <taxon>Embryophyta</taxon>
        <taxon>Tracheophyta</taxon>
        <taxon>Spermatophyta</taxon>
        <taxon>Magnoliopsida</taxon>
        <taxon>eudicotyledons</taxon>
        <taxon>Gunneridae</taxon>
        <taxon>Pentapetalae</taxon>
        <taxon>rosids</taxon>
        <taxon>malvids</taxon>
        <taxon>Myrtales</taxon>
        <taxon>Myrtaceae</taxon>
        <taxon>Myrtoideae</taxon>
        <taxon>Eucalypteae</taxon>
        <taxon>Eucalyptus</taxon>
    </lineage>
</organism>
<dbReference type="EMBL" id="JBJKBG010000005">
    <property type="protein sequence ID" value="KAL3739249.1"/>
    <property type="molecule type" value="Genomic_DNA"/>
</dbReference>
<keyword evidence="3" id="KW-1185">Reference proteome</keyword>
<protein>
    <submittedName>
        <fullName evidence="2">Uncharacterized protein</fullName>
    </submittedName>
</protein>
<dbReference type="Pfam" id="PF12070">
    <property type="entry name" value="SCAI"/>
    <property type="match status" value="1"/>
</dbReference>
<feature type="compositionally biased region" description="Polar residues" evidence="1">
    <location>
        <begin position="84"/>
        <end position="98"/>
    </location>
</feature>
<dbReference type="InterPro" id="IPR022709">
    <property type="entry name" value="SCAI"/>
</dbReference>
<comment type="caution">
    <text evidence="2">The sequence shown here is derived from an EMBL/GenBank/DDBJ whole genome shotgun (WGS) entry which is preliminary data.</text>
</comment>
<gene>
    <name evidence="2" type="ORF">ACJRO7_020623</name>
</gene>
<feature type="region of interest" description="Disordered" evidence="1">
    <location>
        <begin position="53"/>
        <end position="106"/>
    </location>
</feature>
<dbReference type="Proteomes" id="UP001634007">
    <property type="component" value="Unassembled WGS sequence"/>
</dbReference>
<accession>A0ABD3KH34</accession>
<evidence type="ECO:0000313" key="3">
    <source>
        <dbReference type="Proteomes" id="UP001634007"/>
    </source>
</evidence>
<evidence type="ECO:0000313" key="2">
    <source>
        <dbReference type="EMBL" id="KAL3739249.1"/>
    </source>
</evidence>
<dbReference type="AlphaFoldDB" id="A0ABD3KH34"/>
<evidence type="ECO:0000256" key="1">
    <source>
        <dbReference type="SAM" id="MobiDB-lite"/>
    </source>
</evidence>
<reference evidence="2 3" key="1">
    <citation type="submission" date="2024-11" db="EMBL/GenBank/DDBJ databases">
        <title>Chromosome-level genome assembly of Eucalyptus globulus Labill. provides insights into its genome evolution.</title>
        <authorList>
            <person name="Li X."/>
        </authorList>
    </citation>
    <scope>NUCLEOTIDE SEQUENCE [LARGE SCALE GENOMIC DNA]</scope>
    <source>
        <strain evidence="2">CL2024</strain>
        <tissue evidence="2">Fresh tender leaves</tissue>
    </source>
</reference>
<name>A0ABD3KH34_EUCGL</name>